<evidence type="ECO:0000256" key="2">
    <source>
        <dbReference type="ARBA" id="ARBA00022737"/>
    </source>
</evidence>
<dbReference type="PANTHER" id="PTHR47997">
    <property type="entry name" value="MYB DOMAIN PROTEIN 55"/>
    <property type="match status" value="1"/>
</dbReference>
<dbReference type="FunFam" id="1.10.10.60:FF:000158">
    <property type="entry name" value="MYB transcription factor"/>
    <property type="match status" value="1"/>
</dbReference>
<evidence type="ECO:0000313" key="10">
    <source>
        <dbReference type="Proteomes" id="UP000324897"/>
    </source>
</evidence>
<dbReference type="InterPro" id="IPR001005">
    <property type="entry name" value="SANT/Myb"/>
</dbReference>
<dbReference type="EMBL" id="RWGY01000007">
    <property type="protein sequence ID" value="TVU37590.1"/>
    <property type="molecule type" value="Genomic_DNA"/>
</dbReference>
<dbReference type="Proteomes" id="UP000324897">
    <property type="component" value="Chromosome 4"/>
</dbReference>
<evidence type="ECO:0000256" key="1">
    <source>
        <dbReference type="ARBA" id="ARBA00004123"/>
    </source>
</evidence>
<evidence type="ECO:0000256" key="4">
    <source>
        <dbReference type="ARBA" id="ARBA00023125"/>
    </source>
</evidence>
<name>A0A5J9VR71_9POAL</name>
<evidence type="ECO:0000313" key="9">
    <source>
        <dbReference type="EMBL" id="TVU37590.1"/>
    </source>
</evidence>
<keyword evidence="3" id="KW-0805">Transcription regulation</keyword>
<feature type="domain" description="Myb-like" evidence="7">
    <location>
        <begin position="62"/>
        <end position="112"/>
    </location>
</feature>
<dbReference type="PROSITE" id="PS51294">
    <property type="entry name" value="HTH_MYB"/>
    <property type="match status" value="2"/>
</dbReference>
<evidence type="ECO:0000259" key="8">
    <source>
        <dbReference type="PROSITE" id="PS51294"/>
    </source>
</evidence>
<dbReference type="Pfam" id="PF00249">
    <property type="entry name" value="Myb_DNA-binding"/>
    <property type="match status" value="2"/>
</dbReference>
<proteinExistence type="predicted"/>
<feature type="domain" description="HTH myb-type" evidence="8">
    <location>
        <begin position="9"/>
        <end position="61"/>
    </location>
</feature>
<dbReference type="InterPro" id="IPR017930">
    <property type="entry name" value="Myb_dom"/>
</dbReference>
<evidence type="ECO:0008006" key="11">
    <source>
        <dbReference type="Google" id="ProtNLM"/>
    </source>
</evidence>
<dbReference type="InterPro" id="IPR009057">
    <property type="entry name" value="Homeodomain-like_sf"/>
</dbReference>
<organism evidence="9 10">
    <name type="scientific">Eragrostis curvula</name>
    <name type="common">weeping love grass</name>
    <dbReference type="NCBI Taxonomy" id="38414"/>
    <lineage>
        <taxon>Eukaryota</taxon>
        <taxon>Viridiplantae</taxon>
        <taxon>Streptophyta</taxon>
        <taxon>Embryophyta</taxon>
        <taxon>Tracheophyta</taxon>
        <taxon>Spermatophyta</taxon>
        <taxon>Magnoliopsida</taxon>
        <taxon>Liliopsida</taxon>
        <taxon>Poales</taxon>
        <taxon>Poaceae</taxon>
        <taxon>PACMAD clade</taxon>
        <taxon>Chloridoideae</taxon>
        <taxon>Eragrostideae</taxon>
        <taxon>Eragrostidinae</taxon>
        <taxon>Eragrostis</taxon>
    </lineage>
</organism>
<dbReference type="Gramene" id="TVU37590">
    <property type="protein sequence ID" value="TVU37590"/>
    <property type="gene ID" value="EJB05_10914"/>
</dbReference>
<dbReference type="FunFam" id="1.10.10.60:FF:000268">
    <property type="entry name" value="Transcription factor MYB86"/>
    <property type="match status" value="1"/>
</dbReference>
<dbReference type="GO" id="GO:0003677">
    <property type="term" value="F:DNA binding"/>
    <property type="evidence" value="ECO:0007669"/>
    <property type="project" value="UniProtKB-KW"/>
</dbReference>
<keyword evidence="5" id="KW-0804">Transcription</keyword>
<evidence type="ECO:0000256" key="6">
    <source>
        <dbReference type="ARBA" id="ARBA00023242"/>
    </source>
</evidence>
<dbReference type="SUPFAM" id="SSF46689">
    <property type="entry name" value="Homeodomain-like"/>
    <property type="match status" value="1"/>
</dbReference>
<protein>
    <recommendedName>
        <fullName evidence="11">R2R3-MYB transcription factor</fullName>
    </recommendedName>
</protein>
<dbReference type="SMART" id="SM00717">
    <property type="entry name" value="SANT"/>
    <property type="match status" value="2"/>
</dbReference>
<dbReference type="Gene3D" id="1.10.10.60">
    <property type="entry name" value="Homeodomain-like"/>
    <property type="match status" value="2"/>
</dbReference>
<evidence type="ECO:0000256" key="3">
    <source>
        <dbReference type="ARBA" id="ARBA00023015"/>
    </source>
</evidence>
<dbReference type="PROSITE" id="PS50090">
    <property type="entry name" value="MYB_LIKE"/>
    <property type="match status" value="2"/>
</dbReference>
<feature type="domain" description="Myb-like" evidence="7">
    <location>
        <begin position="9"/>
        <end position="61"/>
    </location>
</feature>
<comment type="caution">
    <text evidence="9">The sequence shown here is derived from an EMBL/GenBank/DDBJ whole genome shotgun (WGS) entry which is preliminary data.</text>
</comment>
<comment type="subcellular location">
    <subcellularLocation>
        <location evidence="1">Nucleus</location>
    </subcellularLocation>
</comment>
<gene>
    <name evidence="9" type="ORF">EJB05_10914</name>
</gene>
<dbReference type="GO" id="GO:0005634">
    <property type="term" value="C:nucleus"/>
    <property type="evidence" value="ECO:0007669"/>
    <property type="project" value="UniProtKB-SubCell"/>
</dbReference>
<keyword evidence="4" id="KW-0238">DNA-binding</keyword>
<keyword evidence="10" id="KW-1185">Reference proteome</keyword>
<sequence>MARRAAGQKKKLKRGLWSPEEDEKLMNHIAKYGHGCWSSVPKLAGLERCGKSCRLRWINYLRPDLKRGAFSQEEEDFIIHLHSMLGNKWSQIAAQLPGRTDNEVKNFWNSYIKKKLRQRGIDPATHKPLVEASSSSGRAAASAASSRSAVFIDAELILSSATGQHMPPPPPPVPAESYIYSSDGVASDASLSLSGYNQTADLGYLDPDALQCGGVVVLPSVSSSSTLNSMAGLSPAATTTTTATTDNNSNGFESTPSCSAADQLPWLELGTTTSGCAAAVVDQYGAALDELKWSDYVFDGYGAAQYQTTPGQCIYGDSKDAAVQFDAHGSCQRGRNGGEQSIQLHAPCRPGSEDNLYVFLWLIGLALRVNLLDRHVKAGQTVMVMTGQEKYIDI</sequence>
<accession>A0A5J9VR71</accession>
<dbReference type="PANTHER" id="PTHR47997:SF19">
    <property type="entry name" value="MYB TRANSCRIPTION FACTOR"/>
    <property type="match status" value="1"/>
</dbReference>
<dbReference type="InterPro" id="IPR051953">
    <property type="entry name" value="Plant_SW-associated_TFs"/>
</dbReference>
<dbReference type="OrthoDB" id="2143914at2759"/>
<keyword evidence="6" id="KW-0539">Nucleus</keyword>
<evidence type="ECO:0000256" key="5">
    <source>
        <dbReference type="ARBA" id="ARBA00023163"/>
    </source>
</evidence>
<evidence type="ECO:0000259" key="7">
    <source>
        <dbReference type="PROSITE" id="PS50090"/>
    </source>
</evidence>
<feature type="domain" description="HTH myb-type" evidence="8">
    <location>
        <begin position="62"/>
        <end position="116"/>
    </location>
</feature>
<reference evidence="9 10" key="1">
    <citation type="journal article" date="2019" name="Sci. Rep.">
        <title>A high-quality genome of Eragrostis curvula grass provides insights into Poaceae evolution and supports new strategies to enhance forage quality.</title>
        <authorList>
            <person name="Carballo J."/>
            <person name="Santos B.A.C.M."/>
            <person name="Zappacosta D."/>
            <person name="Garbus I."/>
            <person name="Selva J.P."/>
            <person name="Gallo C.A."/>
            <person name="Diaz A."/>
            <person name="Albertini E."/>
            <person name="Caccamo M."/>
            <person name="Echenique V."/>
        </authorList>
    </citation>
    <scope>NUCLEOTIDE SEQUENCE [LARGE SCALE GENOMIC DNA]</scope>
    <source>
        <strain evidence="10">cv. Victoria</strain>
        <tissue evidence="9">Leaf</tissue>
    </source>
</reference>
<dbReference type="CDD" id="cd00167">
    <property type="entry name" value="SANT"/>
    <property type="match status" value="2"/>
</dbReference>
<keyword evidence="2" id="KW-0677">Repeat</keyword>
<dbReference type="AlphaFoldDB" id="A0A5J9VR71"/>